<gene>
    <name evidence="4" type="ORF">FB471_0580</name>
</gene>
<feature type="domain" description="Carbohydrate kinase PfkB" evidence="3">
    <location>
        <begin position="6"/>
        <end position="287"/>
    </location>
</feature>
<dbReference type="AlphaFoldDB" id="A0A542DCY3"/>
<dbReference type="SUPFAM" id="SSF53613">
    <property type="entry name" value="Ribokinase-like"/>
    <property type="match status" value="1"/>
</dbReference>
<name>A0A542DCY3_AMYCI</name>
<dbReference type="Gene3D" id="3.40.1190.20">
    <property type="match status" value="1"/>
</dbReference>
<evidence type="ECO:0000313" key="5">
    <source>
        <dbReference type="Proteomes" id="UP000320876"/>
    </source>
</evidence>
<organism evidence="4 5">
    <name type="scientific">Amycolatopsis cihanbeyliensis</name>
    <dbReference type="NCBI Taxonomy" id="1128664"/>
    <lineage>
        <taxon>Bacteria</taxon>
        <taxon>Bacillati</taxon>
        <taxon>Actinomycetota</taxon>
        <taxon>Actinomycetes</taxon>
        <taxon>Pseudonocardiales</taxon>
        <taxon>Pseudonocardiaceae</taxon>
        <taxon>Amycolatopsis</taxon>
    </lineage>
</organism>
<dbReference type="OrthoDB" id="9795789at2"/>
<evidence type="ECO:0000259" key="3">
    <source>
        <dbReference type="Pfam" id="PF00294"/>
    </source>
</evidence>
<dbReference type="RefSeq" id="WP_141995797.1">
    <property type="nucleotide sequence ID" value="NZ_VFML01000001.1"/>
</dbReference>
<proteinExistence type="predicted"/>
<evidence type="ECO:0000313" key="4">
    <source>
        <dbReference type="EMBL" id="TQJ00928.1"/>
    </source>
</evidence>
<dbReference type="InterPro" id="IPR011611">
    <property type="entry name" value="PfkB_dom"/>
</dbReference>
<keyword evidence="5" id="KW-1185">Reference proteome</keyword>
<sequence length="297" mass="32067">MGKLVMPRVAVVGYASVDHAMATEEFRGARGTTLIRERLSEPWPGIGGIAYAARGLAEAGLEVNAVTWVGADALGEEYTERLASFGVDTTGVVAAGDRTPSCYLFYGPEGDTVVVYDPGDRMPTGLTDAQREVLAGCDWVCLLVGPRSATVDVLRMLRPEQRLAWGVKGDPDAYTAALVHRLLFRVSVLTFSARERIFLERMLTPRTLRDRTPREALLVETNGTAGIRFWHGEQRGALSVTPIDAVDTTGAGDVLFAATVASMIEQPDGELAVRHGVDAATALLRSRLPATLRIRTE</sequence>
<dbReference type="Proteomes" id="UP000320876">
    <property type="component" value="Unassembled WGS sequence"/>
</dbReference>
<dbReference type="GO" id="GO:0005829">
    <property type="term" value="C:cytosol"/>
    <property type="evidence" value="ECO:0007669"/>
    <property type="project" value="TreeGrafter"/>
</dbReference>
<dbReference type="PANTHER" id="PTHR10584">
    <property type="entry name" value="SUGAR KINASE"/>
    <property type="match status" value="1"/>
</dbReference>
<dbReference type="Pfam" id="PF00294">
    <property type="entry name" value="PfkB"/>
    <property type="match status" value="1"/>
</dbReference>
<reference evidence="4 5" key="1">
    <citation type="submission" date="2019-06" db="EMBL/GenBank/DDBJ databases">
        <title>Sequencing the genomes of 1000 actinobacteria strains.</title>
        <authorList>
            <person name="Klenk H.-P."/>
        </authorList>
    </citation>
    <scope>NUCLEOTIDE SEQUENCE [LARGE SCALE GENOMIC DNA]</scope>
    <source>
        <strain evidence="4 5">DSM 45679</strain>
    </source>
</reference>
<evidence type="ECO:0000256" key="2">
    <source>
        <dbReference type="ARBA" id="ARBA00022777"/>
    </source>
</evidence>
<keyword evidence="1" id="KW-0808">Transferase</keyword>
<accession>A0A542DCY3</accession>
<protein>
    <submittedName>
        <fullName evidence="4">Ribokinase</fullName>
    </submittedName>
</protein>
<evidence type="ECO:0000256" key="1">
    <source>
        <dbReference type="ARBA" id="ARBA00022679"/>
    </source>
</evidence>
<comment type="caution">
    <text evidence="4">The sequence shown here is derived from an EMBL/GenBank/DDBJ whole genome shotgun (WGS) entry which is preliminary data.</text>
</comment>
<keyword evidence="2 4" id="KW-0418">Kinase</keyword>
<dbReference type="PANTHER" id="PTHR10584:SF166">
    <property type="entry name" value="RIBOKINASE"/>
    <property type="match status" value="1"/>
</dbReference>
<dbReference type="GO" id="GO:0016301">
    <property type="term" value="F:kinase activity"/>
    <property type="evidence" value="ECO:0007669"/>
    <property type="project" value="UniProtKB-KW"/>
</dbReference>
<dbReference type="EMBL" id="VFML01000001">
    <property type="protein sequence ID" value="TQJ00928.1"/>
    <property type="molecule type" value="Genomic_DNA"/>
</dbReference>
<dbReference type="InterPro" id="IPR029056">
    <property type="entry name" value="Ribokinase-like"/>
</dbReference>